<comment type="caution">
    <text evidence="5">The sequence shown here is derived from an EMBL/GenBank/DDBJ whole genome shotgun (WGS) entry which is preliminary data.</text>
</comment>
<feature type="compositionally biased region" description="Basic and acidic residues" evidence="3">
    <location>
        <begin position="113"/>
        <end position="122"/>
    </location>
</feature>
<accession>A0ABQ6N3U9</accession>
<evidence type="ECO:0000313" key="5">
    <source>
        <dbReference type="EMBL" id="GMI40009.1"/>
    </source>
</evidence>
<dbReference type="EMBL" id="BRYB01000903">
    <property type="protein sequence ID" value="GMI40009.1"/>
    <property type="molecule type" value="Genomic_DNA"/>
</dbReference>
<dbReference type="Gene3D" id="3.30.70.330">
    <property type="match status" value="1"/>
</dbReference>
<protein>
    <recommendedName>
        <fullName evidence="4">RRM domain-containing protein</fullName>
    </recommendedName>
</protein>
<keyword evidence="1 2" id="KW-0694">RNA-binding</keyword>
<sequence length="122" mass="13362">MAPKTTLYVGGLVPEVTPQLLTAAFAPFGDVLSVDVPRDFKTGQMKGFGFVTFRLREDAEEALYNMNNAELLSRTLSLSWSAAEKDHKHNEAVWKGERWLKEHGGGAGEGEAGDLKDAKPIE</sequence>
<proteinExistence type="predicted"/>
<dbReference type="SMART" id="SM00360">
    <property type="entry name" value="RRM"/>
    <property type="match status" value="1"/>
</dbReference>
<evidence type="ECO:0000313" key="6">
    <source>
        <dbReference type="Proteomes" id="UP001165060"/>
    </source>
</evidence>
<gene>
    <name evidence="5" type="ORF">TeGR_g4740</name>
</gene>
<dbReference type="PANTHER" id="PTHR48037:SF1">
    <property type="entry name" value="RRM DOMAIN-CONTAINING PROTEIN"/>
    <property type="match status" value="1"/>
</dbReference>
<feature type="domain" description="RRM" evidence="4">
    <location>
        <begin position="5"/>
        <end position="83"/>
    </location>
</feature>
<keyword evidence="6" id="KW-1185">Reference proteome</keyword>
<evidence type="ECO:0000256" key="1">
    <source>
        <dbReference type="ARBA" id="ARBA00022884"/>
    </source>
</evidence>
<reference evidence="5 6" key="1">
    <citation type="journal article" date="2023" name="Commun. Biol.">
        <title>Genome analysis of Parmales, the sister group of diatoms, reveals the evolutionary specialization of diatoms from phago-mixotrophs to photoautotrophs.</title>
        <authorList>
            <person name="Ban H."/>
            <person name="Sato S."/>
            <person name="Yoshikawa S."/>
            <person name="Yamada K."/>
            <person name="Nakamura Y."/>
            <person name="Ichinomiya M."/>
            <person name="Sato N."/>
            <person name="Blanc-Mathieu R."/>
            <person name="Endo H."/>
            <person name="Kuwata A."/>
            <person name="Ogata H."/>
        </authorList>
    </citation>
    <scope>NUCLEOTIDE SEQUENCE [LARGE SCALE GENOMIC DNA]</scope>
</reference>
<dbReference type="InterPro" id="IPR012677">
    <property type="entry name" value="Nucleotide-bd_a/b_plait_sf"/>
</dbReference>
<evidence type="ECO:0000259" key="4">
    <source>
        <dbReference type="PROSITE" id="PS50102"/>
    </source>
</evidence>
<feature type="region of interest" description="Disordered" evidence="3">
    <location>
        <begin position="101"/>
        <end position="122"/>
    </location>
</feature>
<dbReference type="InterPro" id="IPR034168">
    <property type="entry name" value="PPIE_RRM"/>
</dbReference>
<dbReference type="Pfam" id="PF00076">
    <property type="entry name" value="RRM_1"/>
    <property type="match status" value="1"/>
</dbReference>
<organism evidence="5 6">
    <name type="scientific">Tetraparma gracilis</name>
    <dbReference type="NCBI Taxonomy" id="2962635"/>
    <lineage>
        <taxon>Eukaryota</taxon>
        <taxon>Sar</taxon>
        <taxon>Stramenopiles</taxon>
        <taxon>Ochrophyta</taxon>
        <taxon>Bolidophyceae</taxon>
        <taxon>Parmales</taxon>
        <taxon>Triparmaceae</taxon>
        <taxon>Tetraparma</taxon>
    </lineage>
</organism>
<name>A0ABQ6N3U9_9STRA</name>
<dbReference type="CDD" id="cd12347">
    <property type="entry name" value="RRM_PPIE"/>
    <property type="match status" value="1"/>
</dbReference>
<dbReference type="PANTHER" id="PTHR48037">
    <property type="entry name" value="ATPASE E1"/>
    <property type="match status" value="1"/>
</dbReference>
<evidence type="ECO:0000256" key="3">
    <source>
        <dbReference type="SAM" id="MobiDB-lite"/>
    </source>
</evidence>
<evidence type="ECO:0000256" key="2">
    <source>
        <dbReference type="PROSITE-ProRule" id="PRU00176"/>
    </source>
</evidence>
<dbReference type="PROSITE" id="PS50102">
    <property type="entry name" value="RRM"/>
    <property type="match status" value="1"/>
</dbReference>
<dbReference type="InterPro" id="IPR000504">
    <property type="entry name" value="RRM_dom"/>
</dbReference>
<dbReference type="SUPFAM" id="SSF54928">
    <property type="entry name" value="RNA-binding domain, RBD"/>
    <property type="match status" value="1"/>
</dbReference>
<dbReference type="InterPro" id="IPR035979">
    <property type="entry name" value="RBD_domain_sf"/>
</dbReference>
<dbReference type="Proteomes" id="UP001165060">
    <property type="component" value="Unassembled WGS sequence"/>
</dbReference>